<dbReference type="InterPro" id="IPR036312">
    <property type="entry name" value="Bifun_inhib/LTP/seed_sf"/>
</dbReference>
<proteinExistence type="predicted"/>
<name>A0A9Q0FGP9_9ROSI</name>
<evidence type="ECO:0000256" key="2">
    <source>
        <dbReference type="ARBA" id="ARBA00023121"/>
    </source>
</evidence>
<dbReference type="PANTHER" id="PTHR33214:SF69">
    <property type="entry name" value="BIFUNCTIONAL INHIBITOR_LIPID-TRANSFER PROTEIN_SEED STORAGE 2S ALBUMIN SUPERFAMILY PROTEIN"/>
    <property type="match status" value="1"/>
</dbReference>
<dbReference type="InterPro" id="IPR016140">
    <property type="entry name" value="Bifunc_inhib/LTP/seed_store"/>
</dbReference>
<evidence type="ECO:0000313" key="4">
    <source>
        <dbReference type="EMBL" id="KAJ4830439.1"/>
    </source>
</evidence>
<reference evidence="4" key="1">
    <citation type="submission" date="2022-02" db="EMBL/GenBank/DDBJ databases">
        <authorList>
            <person name="Henning P.M."/>
            <person name="McCubbin A.G."/>
            <person name="Shore J.S."/>
        </authorList>
    </citation>
    <scope>NUCLEOTIDE SEQUENCE</scope>
    <source>
        <strain evidence="4">F60SS</strain>
        <tissue evidence="4">Leaves</tissue>
    </source>
</reference>
<dbReference type="SUPFAM" id="SSF47699">
    <property type="entry name" value="Bifunctional inhibitor/lipid-transfer protein/seed storage 2S albumin"/>
    <property type="match status" value="1"/>
</dbReference>
<dbReference type="InterPro" id="IPR033872">
    <property type="entry name" value="nsLTP2"/>
</dbReference>
<gene>
    <name evidence="4" type="ORF">Tsubulata_029844</name>
</gene>
<dbReference type="Proteomes" id="UP001141552">
    <property type="component" value="Unassembled WGS sequence"/>
</dbReference>
<comment type="caution">
    <text evidence="4">The sequence shown here is derived from an EMBL/GenBank/DDBJ whole genome shotgun (WGS) entry which is preliminary data.</text>
</comment>
<feature type="domain" description="Bifunctional inhibitor/plant lipid transfer protein/seed storage helical" evidence="3">
    <location>
        <begin position="5"/>
        <end position="54"/>
    </location>
</feature>
<evidence type="ECO:0000259" key="3">
    <source>
        <dbReference type="Pfam" id="PF00234"/>
    </source>
</evidence>
<sequence length="54" mass="6152">MTSPRPPTPMCCSKLRDQKPCLCQYVKNHHLQKLVNSPNAKKAARICRSPFPKC</sequence>
<dbReference type="Pfam" id="PF00234">
    <property type="entry name" value="Tryp_alpha_amyl"/>
    <property type="match status" value="1"/>
</dbReference>
<evidence type="ECO:0000313" key="5">
    <source>
        <dbReference type="Proteomes" id="UP001141552"/>
    </source>
</evidence>
<dbReference type="GO" id="GO:0006869">
    <property type="term" value="P:lipid transport"/>
    <property type="evidence" value="ECO:0007669"/>
    <property type="project" value="InterPro"/>
</dbReference>
<dbReference type="OrthoDB" id="665742at2759"/>
<dbReference type="Gene3D" id="1.10.110.10">
    <property type="entry name" value="Plant lipid-transfer and hydrophobic proteins"/>
    <property type="match status" value="1"/>
</dbReference>
<keyword evidence="5" id="KW-1185">Reference proteome</keyword>
<evidence type="ECO:0000256" key="1">
    <source>
        <dbReference type="ARBA" id="ARBA00022448"/>
    </source>
</evidence>
<organism evidence="4 5">
    <name type="scientific">Turnera subulata</name>
    <dbReference type="NCBI Taxonomy" id="218843"/>
    <lineage>
        <taxon>Eukaryota</taxon>
        <taxon>Viridiplantae</taxon>
        <taxon>Streptophyta</taxon>
        <taxon>Embryophyta</taxon>
        <taxon>Tracheophyta</taxon>
        <taxon>Spermatophyta</taxon>
        <taxon>Magnoliopsida</taxon>
        <taxon>eudicotyledons</taxon>
        <taxon>Gunneridae</taxon>
        <taxon>Pentapetalae</taxon>
        <taxon>rosids</taxon>
        <taxon>fabids</taxon>
        <taxon>Malpighiales</taxon>
        <taxon>Passifloraceae</taxon>
        <taxon>Turnera</taxon>
    </lineage>
</organism>
<dbReference type="AlphaFoldDB" id="A0A9Q0FGP9"/>
<dbReference type="PANTHER" id="PTHR33214">
    <property type="entry name" value="BIFUNCTIONAL INHIBITOR/LIPID-TRANSFER PROTEIN/SEED STORAGE 2S ALBUMIN SUPERFAMILY PROTEIN"/>
    <property type="match status" value="1"/>
</dbReference>
<dbReference type="EMBL" id="JAKUCV010005640">
    <property type="protein sequence ID" value="KAJ4830439.1"/>
    <property type="molecule type" value="Genomic_DNA"/>
</dbReference>
<reference evidence="4" key="2">
    <citation type="journal article" date="2023" name="Plants (Basel)">
        <title>Annotation of the Turnera subulata (Passifloraceae) Draft Genome Reveals the S-Locus Evolved after the Divergence of Turneroideae from Passifloroideae in a Stepwise Manner.</title>
        <authorList>
            <person name="Henning P.M."/>
            <person name="Roalson E.H."/>
            <person name="Mir W."/>
            <person name="McCubbin A.G."/>
            <person name="Shore J.S."/>
        </authorList>
    </citation>
    <scope>NUCLEOTIDE SEQUENCE</scope>
    <source>
        <strain evidence="4">F60SS</strain>
    </source>
</reference>
<keyword evidence="1" id="KW-0813">Transport</keyword>
<protein>
    <recommendedName>
        <fullName evidence="3">Bifunctional inhibitor/plant lipid transfer protein/seed storage helical domain-containing protein</fullName>
    </recommendedName>
</protein>
<dbReference type="GO" id="GO:0008289">
    <property type="term" value="F:lipid binding"/>
    <property type="evidence" value="ECO:0007669"/>
    <property type="project" value="UniProtKB-KW"/>
</dbReference>
<keyword evidence="2" id="KW-0446">Lipid-binding</keyword>
<accession>A0A9Q0FGP9</accession>